<evidence type="ECO:0000313" key="3">
    <source>
        <dbReference type="EMBL" id="MDR6239463.1"/>
    </source>
</evidence>
<dbReference type="Pfam" id="PF13715">
    <property type="entry name" value="CarbopepD_reg_2"/>
    <property type="match status" value="1"/>
</dbReference>
<dbReference type="Pfam" id="PF07715">
    <property type="entry name" value="Plug"/>
    <property type="match status" value="1"/>
</dbReference>
<reference evidence="3" key="1">
    <citation type="submission" date="2023-07" db="EMBL/GenBank/DDBJ databases">
        <title>Genomic Encyclopedia of Type Strains, Phase IV (KMG-IV): sequencing the most valuable type-strain genomes for metagenomic binning, comparative biology and taxonomic classification.</title>
        <authorList>
            <person name="Goeker M."/>
        </authorList>
    </citation>
    <scope>NUCLEOTIDE SEQUENCE</scope>
    <source>
        <strain evidence="3">DSM 26174</strain>
    </source>
</reference>
<name>A0AAE3XMS9_9BACT</name>
<feature type="chain" id="PRO_5042180312" description="TonB-dependent receptor plug domain-containing protein" evidence="1">
    <location>
        <begin position="20"/>
        <end position="793"/>
    </location>
</feature>
<sequence>MKFRLLFVVFIFFCSFADAQHTLLRGKVNSRSGEPVYNAHIIEGNVGLGAVSDLEGQFTLKIPEDYRQFHLTVRHINYDTLVYKGVVSEQDRGKVMRLELILEPNVEMLDNVSVVAERDVERNQVSMTEIESAQIEKFPSAFSDFNKVLATQAGVTSNNELSSNYNVRGGNFDENLVYVMGVPVYRPQLARSGQQEGLSFINPDMVNDISFSTGGWQPKYGDKLSSVLNIDYKSPEKFGGKVSGSFLGASAMLGTPLAKGKVTNILGVRYQDSRQLVKTLETQGNVFPRFVDIQNYTEIDLNSKNKGKTTLGILFGYAQNDYKIYPEQVVKSFGTVNEIKNVNLYFDGQEQMWYNTLQSGLRLSHRFSDSYKSDLIMSVAHSSERERFDVQTQYYINELSESNTDNPNEEGKEIGENYRYGRNSLEMLSYTIENRNEWEINTGQYLAFGAGAIVQSFNDEVNEYEYEENDGYGNLLNSVNAQNNLTSSQYFAYIQHTSIFDQKHVLTYGARVTYWDFSSQVLLSPRMQYSFKPAWSRDIFFKLAAGVYHQPGMYRELRGFDGQINQDVKAQTSYHIIAGMDYKLKIWDRDFRFISELYYKFLDNVIPYDIDNVRLRYYATNQAKAYAAGADFRISGEFIPGTQSWFSLGILSTKEDLLEDNRGYIRRPTDQLITLGVFFQDHIPNYPSLKVSVNYVFGSGMPFGPTGNLDLRNAFKGEEYNRLDIGFHKVFDFEEKSGGFGFSNLSLGLELLNVFGINNVVSYSWIKDINGTSFAVPNYLSDRFLNLKVSASF</sequence>
<dbReference type="SUPFAM" id="SSF56935">
    <property type="entry name" value="Porins"/>
    <property type="match status" value="1"/>
</dbReference>
<dbReference type="Gene3D" id="2.170.130.10">
    <property type="entry name" value="TonB-dependent receptor, plug domain"/>
    <property type="match status" value="1"/>
</dbReference>
<keyword evidence="1" id="KW-0732">Signal</keyword>
<accession>A0AAE3XMS9</accession>
<dbReference type="InterPro" id="IPR037066">
    <property type="entry name" value="Plug_dom_sf"/>
</dbReference>
<feature type="signal peptide" evidence="1">
    <location>
        <begin position="1"/>
        <end position="19"/>
    </location>
</feature>
<dbReference type="Proteomes" id="UP001185092">
    <property type="component" value="Unassembled WGS sequence"/>
</dbReference>
<evidence type="ECO:0000256" key="1">
    <source>
        <dbReference type="SAM" id="SignalP"/>
    </source>
</evidence>
<dbReference type="InterPro" id="IPR012910">
    <property type="entry name" value="Plug_dom"/>
</dbReference>
<organism evidence="3 4">
    <name type="scientific">Aureibacter tunicatorum</name>
    <dbReference type="NCBI Taxonomy" id="866807"/>
    <lineage>
        <taxon>Bacteria</taxon>
        <taxon>Pseudomonadati</taxon>
        <taxon>Bacteroidota</taxon>
        <taxon>Cytophagia</taxon>
        <taxon>Cytophagales</taxon>
        <taxon>Persicobacteraceae</taxon>
        <taxon>Aureibacter</taxon>
    </lineage>
</organism>
<dbReference type="RefSeq" id="WP_309939126.1">
    <property type="nucleotide sequence ID" value="NZ_AP025305.1"/>
</dbReference>
<protein>
    <recommendedName>
        <fullName evidence="2">TonB-dependent receptor plug domain-containing protein</fullName>
    </recommendedName>
</protein>
<gene>
    <name evidence="3" type="ORF">HNQ88_002500</name>
</gene>
<evidence type="ECO:0000259" key="2">
    <source>
        <dbReference type="Pfam" id="PF07715"/>
    </source>
</evidence>
<keyword evidence="4" id="KW-1185">Reference proteome</keyword>
<dbReference type="AlphaFoldDB" id="A0AAE3XMS9"/>
<dbReference type="EMBL" id="JAVDQD010000002">
    <property type="protein sequence ID" value="MDR6239463.1"/>
    <property type="molecule type" value="Genomic_DNA"/>
</dbReference>
<proteinExistence type="predicted"/>
<dbReference type="InterPro" id="IPR008969">
    <property type="entry name" value="CarboxyPept-like_regulatory"/>
</dbReference>
<dbReference type="SUPFAM" id="SSF49464">
    <property type="entry name" value="Carboxypeptidase regulatory domain-like"/>
    <property type="match status" value="1"/>
</dbReference>
<feature type="domain" description="TonB-dependent receptor plug" evidence="2">
    <location>
        <begin position="122"/>
        <end position="222"/>
    </location>
</feature>
<comment type="caution">
    <text evidence="3">The sequence shown here is derived from an EMBL/GenBank/DDBJ whole genome shotgun (WGS) entry which is preliminary data.</text>
</comment>
<evidence type="ECO:0000313" key="4">
    <source>
        <dbReference type="Proteomes" id="UP001185092"/>
    </source>
</evidence>